<keyword evidence="2" id="KW-1185">Reference proteome</keyword>
<dbReference type="EMBL" id="CM042056">
    <property type="protein sequence ID" value="KAI3697933.1"/>
    <property type="molecule type" value="Genomic_DNA"/>
</dbReference>
<reference evidence="1 2" key="2">
    <citation type="journal article" date="2022" name="Mol. Ecol. Resour.">
        <title>The genomes of chicory, endive, great burdock and yacon provide insights into Asteraceae paleo-polyploidization history and plant inulin production.</title>
        <authorList>
            <person name="Fan W."/>
            <person name="Wang S."/>
            <person name="Wang H."/>
            <person name="Wang A."/>
            <person name="Jiang F."/>
            <person name="Liu H."/>
            <person name="Zhao H."/>
            <person name="Xu D."/>
            <person name="Zhang Y."/>
        </authorList>
    </citation>
    <scope>NUCLEOTIDE SEQUENCE [LARGE SCALE GENOMIC DNA]</scope>
    <source>
        <strain evidence="2">cv. Niubang</strain>
    </source>
</reference>
<reference evidence="2" key="1">
    <citation type="journal article" date="2022" name="Mol. Ecol. Resour.">
        <title>The genomes of chicory, endive, great burdock and yacon provide insights into Asteraceae palaeo-polyploidization history and plant inulin production.</title>
        <authorList>
            <person name="Fan W."/>
            <person name="Wang S."/>
            <person name="Wang H."/>
            <person name="Wang A."/>
            <person name="Jiang F."/>
            <person name="Liu H."/>
            <person name="Zhao H."/>
            <person name="Xu D."/>
            <person name="Zhang Y."/>
        </authorList>
    </citation>
    <scope>NUCLEOTIDE SEQUENCE [LARGE SCALE GENOMIC DNA]</scope>
    <source>
        <strain evidence="2">cv. Niubang</strain>
    </source>
</reference>
<protein>
    <submittedName>
        <fullName evidence="1">Uncharacterized protein</fullName>
    </submittedName>
</protein>
<accession>A0ACB8ZJY3</accession>
<dbReference type="Proteomes" id="UP001055879">
    <property type="component" value="Linkage Group LG10"/>
</dbReference>
<proteinExistence type="predicted"/>
<comment type="caution">
    <text evidence="1">The sequence shown here is derived from an EMBL/GenBank/DDBJ whole genome shotgun (WGS) entry which is preliminary data.</text>
</comment>
<name>A0ACB8ZJY3_ARCLA</name>
<sequence>MFPRQCDTLHRLLCPTPFDASFFLVVSGHPTLLLVILCPSPTTENHLLNSYLHRPKTLLTGILLKNRGVAVWEMRKGFYRCGGMENRLEISIVRDEDD</sequence>
<evidence type="ECO:0000313" key="2">
    <source>
        <dbReference type="Proteomes" id="UP001055879"/>
    </source>
</evidence>
<organism evidence="1 2">
    <name type="scientific">Arctium lappa</name>
    <name type="common">Greater burdock</name>
    <name type="synonym">Lappa major</name>
    <dbReference type="NCBI Taxonomy" id="4217"/>
    <lineage>
        <taxon>Eukaryota</taxon>
        <taxon>Viridiplantae</taxon>
        <taxon>Streptophyta</taxon>
        <taxon>Embryophyta</taxon>
        <taxon>Tracheophyta</taxon>
        <taxon>Spermatophyta</taxon>
        <taxon>Magnoliopsida</taxon>
        <taxon>eudicotyledons</taxon>
        <taxon>Gunneridae</taxon>
        <taxon>Pentapetalae</taxon>
        <taxon>asterids</taxon>
        <taxon>campanulids</taxon>
        <taxon>Asterales</taxon>
        <taxon>Asteraceae</taxon>
        <taxon>Carduoideae</taxon>
        <taxon>Cardueae</taxon>
        <taxon>Arctiinae</taxon>
        <taxon>Arctium</taxon>
    </lineage>
</organism>
<gene>
    <name evidence="1" type="ORF">L6452_31038</name>
</gene>
<evidence type="ECO:0000313" key="1">
    <source>
        <dbReference type="EMBL" id="KAI3697933.1"/>
    </source>
</evidence>